<feature type="region of interest" description="Disordered" evidence="1">
    <location>
        <begin position="1"/>
        <end position="74"/>
    </location>
</feature>
<sequence>MSDSGSGSAEKQPEQPHGGYDLQNMVPQAFSSNSPFTVPSLPVAPPSPRDLSSAGDNATNNTTSETVTGQSITDLAHPPHLPSLILKNPVDPSKPQSNDTSGIHLCYFAEAIYASTDVKFRYGEPHAVIKIPNRGISKFNLSIQVRTNLCSPSYGAPWTEFHGCLSKELFRSGYGYEMLLAQMHVNFILVKTRPDEDLVDPKKLTMPPSPQVLEPLHIYRPWLYYYPAEGALPDHGPDDPLPTTGDHLACSNLLDHFHEHEPAPSHRELLTPEGFLGEGAHIAAAHAAKILTDHTGLTLQRHGQAFIPTVKAALREALCWALAADSLDRVRDAAAGEQIVLDYAHFQSLEADFDAAVEGLDERTFLFALVKAFDHLREMALEYADSRRPRELDVPVN</sequence>
<evidence type="ECO:0000313" key="2">
    <source>
        <dbReference type="EMBL" id="KAK8863213.1"/>
    </source>
</evidence>
<evidence type="ECO:0000313" key="3">
    <source>
        <dbReference type="Proteomes" id="UP001390339"/>
    </source>
</evidence>
<keyword evidence="3" id="KW-1185">Reference proteome</keyword>
<proteinExistence type="predicted"/>
<organism evidence="2 3">
    <name type="scientific">Apiospora arundinis</name>
    <dbReference type="NCBI Taxonomy" id="335852"/>
    <lineage>
        <taxon>Eukaryota</taxon>
        <taxon>Fungi</taxon>
        <taxon>Dikarya</taxon>
        <taxon>Ascomycota</taxon>
        <taxon>Pezizomycotina</taxon>
        <taxon>Sordariomycetes</taxon>
        <taxon>Xylariomycetidae</taxon>
        <taxon>Amphisphaeriales</taxon>
        <taxon>Apiosporaceae</taxon>
        <taxon>Apiospora</taxon>
    </lineage>
</organism>
<evidence type="ECO:0000256" key="1">
    <source>
        <dbReference type="SAM" id="MobiDB-lite"/>
    </source>
</evidence>
<gene>
    <name evidence="2" type="ORF">PGQ11_009448</name>
</gene>
<protein>
    <submittedName>
        <fullName evidence="2">Uncharacterized protein</fullName>
    </submittedName>
</protein>
<name>A0ABR2IJQ4_9PEZI</name>
<feature type="compositionally biased region" description="Polar residues" evidence="1">
    <location>
        <begin position="54"/>
        <end position="73"/>
    </location>
</feature>
<reference evidence="2 3" key="1">
    <citation type="journal article" date="2024" name="IMA Fungus">
        <title>Apiospora arundinis, a panoply of carbohydrate-active enzymes and secondary metabolites.</title>
        <authorList>
            <person name="Sorensen T."/>
            <person name="Petersen C."/>
            <person name="Muurmann A.T."/>
            <person name="Christiansen J.V."/>
            <person name="Brundto M.L."/>
            <person name="Overgaard C.K."/>
            <person name="Boysen A.T."/>
            <person name="Wollenberg R.D."/>
            <person name="Larsen T.O."/>
            <person name="Sorensen J.L."/>
            <person name="Nielsen K.L."/>
            <person name="Sondergaard T.E."/>
        </authorList>
    </citation>
    <scope>NUCLEOTIDE SEQUENCE [LARGE SCALE GENOMIC DNA]</scope>
    <source>
        <strain evidence="2 3">AAU 773</strain>
    </source>
</reference>
<accession>A0ABR2IJQ4</accession>
<dbReference type="EMBL" id="JAPCWZ010000005">
    <property type="protein sequence ID" value="KAK8863213.1"/>
    <property type="molecule type" value="Genomic_DNA"/>
</dbReference>
<feature type="compositionally biased region" description="Polar residues" evidence="1">
    <location>
        <begin position="25"/>
        <end position="37"/>
    </location>
</feature>
<comment type="caution">
    <text evidence="2">The sequence shown here is derived from an EMBL/GenBank/DDBJ whole genome shotgun (WGS) entry which is preliminary data.</text>
</comment>
<dbReference type="Proteomes" id="UP001390339">
    <property type="component" value="Unassembled WGS sequence"/>
</dbReference>